<name>A0A285UKL3_9HYPH</name>
<feature type="transmembrane region" description="Helical" evidence="1">
    <location>
        <begin position="20"/>
        <end position="42"/>
    </location>
</feature>
<proteinExistence type="predicted"/>
<gene>
    <name evidence="2" type="ORF">SAMN05892877_109269</name>
</gene>
<reference evidence="2 3" key="1">
    <citation type="submission" date="2017-08" db="EMBL/GenBank/DDBJ databases">
        <authorList>
            <person name="de Groot N.N."/>
        </authorList>
    </citation>
    <scope>NUCLEOTIDE SEQUENCE [LARGE SCALE GENOMIC DNA]</scope>
    <source>
        <strain evidence="2 3">JC85</strain>
    </source>
</reference>
<protein>
    <recommendedName>
        <fullName evidence="4">Glutamine amidotransferase</fullName>
    </recommendedName>
</protein>
<evidence type="ECO:0000313" key="2">
    <source>
        <dbReference type="EMBL" id="SOC42237.1"/>
    </source>
</evidence>
<dbReference type="PANTHER" id="PTHR37947:SF1">
    <property type="entry name" value="BLL2462 PROTEIN"/>
    <property type="match status" value="1"/>
</dbReference>
<dbReference type="InterPro" id="IPR029062">
    <property type="entry name" value="Class_I_gatase-like"/>
</dbReference>
<organism evidence="2 3">
    <name type="scientific">Rhizobium subbaraonis</name>
    <dbReference type="NCBI Taxonomy" id="908946"/>
    <lineage>
        <taxon>Bacteria</taxon>
        <taxon>Pseudomonadati</taxon>
        <taxon>Pseudomonadota</taxon>
        <taxon>Alphaproteobacteria</taxon>
        <taxon>Hyphomicrobiales</taxon>
        <taxon>Rhizobiaceae</taxon>
        <taxon>Rhizobium/Agrobacterium group</taxon>
        <taxon>Rhizobium</taxon>
    </lineage>
</organism>
<feature type="transmembrane region" description="Helical" evidence="1">
    <location>
        <begin position="49"/>
        <end position="68"/>
    </location>
</feature>
<accession>A0A285UKL3</accession>
<dbReference type="PANTHER" id="PTHR37947">
    <property type="entry name" value="BLL2462 PROTEIN"/>
    <property type="match status" value="1"/>
</dbReference>
<feature type="transmembrane region" description="Helical" evidence="1">
    <location>
        <begin position="676"/>
        <end position="697"/>
    </location>
</feature>
<keyword evidence="1" id="KW-0472">Membrane</keyword>
<keyword evidence="1" id="KW-1133">Transmembrane helix</keyword>
<dbReference type="Gene3D" id="3.40.50.880">
    <property type="match status" value="1"/>
</dbReference>
<dbReference type="CDD" id="cd03143">
    <property type="entry name" value="A4_beta-galactosidase_middle_domain"/>
    <property type="match status" value="1"/>
</dbReference>
<dbReference type="Proteomes" id="UP000219167">
    <property type="component" value="Unassembled WGS sequence"/>
</dbReference>
<sequence length="701" mass="76191">MYPPFSKGWASSMSVTFSPLFPWYVIGLIAALALVLAGIGLWRRMRGGGLRAVALVLLLLALANPVVMREEREPLSTVVAVVVDRSQSQQNAERTAMTDQALAQVKDNLARYPRIEPRIVEAGDDPESDTPSTRLFDALTAALADVPPSRVGGAIMITDGQIHDIPDPAAFSAFNAPVHGLITGRPDEFDRRIEVLSAPRFGIVGEPQELKFRVTDDGESPGTAARVTIRLNGNEIASETATPGAETPFSFTVPRGGNNVLQFAVEPVEGEITTANNRAVHIIDGIRENLRVLLVSGEPHAGERAWRNLLKSDTAIDLVHFTILRPPEKQDGTPINELSLIAFPTRELFVDKINEFDLIIFDRYQHRGVLPILYYDNIAQYVENGGALLIAAGPEHAGSDSIAYTPLSVVLPATPTGVMNEKAFYPRLSEQGKKHPVTRGLEGAFDEPPHWGRWFRTVDVARPQGNVVMEGADSNPLLVLNRYGKGRVAMLLSDQGWLWARGFEGGGPHVSLYRRTAHWLMQEPALEEEALTARTFGRTLEITRQTIKDAPGPATVKLPSGRTEMVELKESGPGLYKAEVKTAETGLYEVENDGLNALVHVGAVDAPEFKATISTTETLGPLAEETKGTVRRLAEAQDTLEVPPILPVSGSVRAADPQRLSLSMTNETVLKGIDSLSLFAGFAGVGLLLLALSATWYREGR</sequence>
<keyword evidence="3" id="KW-1185">Reference proteome</keyword>
<dbReference type="AlphaFoldDB" id="A0A285UKL3"/>
<keyword evidence="1" id="KW-0812">Transmembrane</keyword>
<dbReference type="EMBL" id="OBQD01000009">
    <property type="protein sequence ID" value="SOC42237.1"/>
    <property type="molecule type" value="Genomic_DNA"/>
</dbReference>
<evidence type="ECO:0000313" key="3">
    <source>
        <dbReference type="Proteomes" id="UP000219167"/>
    </source>
</evidence>
<evidence type="ECO:0000256" key="1">
    <source>
        <dbReference type="SAM" id="Phobius"/>
    </source>
</evidence>
<dbReference type="SUPFAM" id="SSF52317">
    <property type="entry name" value="Class I glutamine amidotransferase-like"/>
    <property type="match status" value="1"/>
</dbReference>
<evidence type="ECO:0008006" key="4">
    <source>
        <dbReference type="Google" id="ProtNLM"/>
    </source>
</evidence>